<gene>
    <name evidence="1" type="ORF">DCAF_LOCUS6827</name>
</gene>
<organism evidence="1 2">
    <name type="scientific">Dovyalis caffra</name>
    <dbReference type="NCBI Taxonomy" id="77055"/>
    <lineage>
        <taxon>Eukaryota</taxon>
        <taxon>Viridiplantae</taxon>
        <taxon>Streptophyta</taxon>
        <taxon>Embryophyta</taxon>
        <taxon>Tracheophyta</taxon>
        <taxon>Spermatophyta</taxon>
        <taxon>Magnoliopsida</taxon>
        <taxon>eudicotyledons</taxon>
        <taxon>Gunneridae</taxon>
        <taxon>Pentapetalae</taxon>
        <taxon>rosids</taxon>
        <taxon>fabids</taxon>
        <taxon>Malpighiales</taxon>
        <taxon>Salicaceae</taxon>
        <taxon>Flacourtieae</taxon>
        <taxon>Dovyalis</taxon>
    </lineage>
</organism>
<sequence>MSVPINELDSHMHYRDEQVLPLHEKETSRPHEILGTEFPLPSEREGQKKARRIMADTRGSAVGCNDGCGCPVPCPGGKACRFHASKVLLLDMNTGAVQRRRAEERQRELDTTNARAASTVGAILAHAPGAWWLPAWARHTASVVLVVLVRLAAPEWKL</sequence>
<comment type="caution">
    <text evidence="1">The sequence shown here is derived from an EMBL/GenBank/DDBJ whole genome shotgun (WGS) entry which is preliminary data.</text>
</comment>
<dbReference type="EMBL" id="CAWUPB010000913">
    <property type="protein sequence ID" value="CAK7329079.1"/>
    <property type="molecule type" value="Genomic_DNA"/>
</dbReference>
<proteinExistence type="predicted"/>
<keyword evidence="2" id="KW-1185">Reference proteome</keyword>
<accession>A0AAV1R998</accession>
<reference evidence="1 2" key="1">
    <citation type="submission" date="2024-01" db="EMBL/GenBank/DDBJ databases">
        <authorList>
            <person name="Waweru B."/>
        </authorList>
    </citation>
    <scope>NUCLEOTIDE SEQUENCE [LARGE SCALE GENOMIC DNA]</scope>
</reference>
<dbReference type="Proteomes" id="UP001314170">
    <property type="component" value="Unassembled WGS sequence"/>
</dbReference>
<name>A0AAV1R998_9ROSI</name>
<evidence type="ECO:0000313" key="2">
    <source>
        <dbReference type="Proteomes" id="UP001314170"/>
    </source>
</evidence>
<protein>
    <submittedName>
        <fullName evidence="1">Uncharacterized protein</fullName>
    </submittedName>
</protein>
<evidence type="ECO:0000313" key="1">
    <source>
        <dbReference type="EMBL" id="CAK7329079.1"/>
    </source>
</evidence>
<dbReference type="AlphaFoldDB" id="A0AAV1R998"/>